<dbReference type="InterPro" id="IPR013693">
    <property type="entry name" value="SpoIID/LytB_N"/>
</dbReference>
<dbReference type="eggNOG" id="COG2385">
    <property type="taxonomic scope" value="Bacteria"/>
</dbReference>
<name>E6MSX1_9BACT</name>
<dbReference type="GO" id="GO:0030435">
    <property type="term" value="P:sporulation resulting in formation of a cellular spore"/>
    <property type="evidence" value="ECO:0007669"/>
    <property type="project" value="InterPro"/>
</dbReference>
<comment type="caution">
    <text evidence="2">The sequence shown here is derived from an EMBL/GenBank/DDBJ whole genome shotgun (WGS) entry which is preliminary data.</text>
</comment>
<dbReference type="EMBL" id="AEQO01000195">
    <property type="protein sequence ID" value="EFV03306.1"/>
    <property type="molecule type" value="Genomic_DNA"/>
</dbReference>
<dbReference type="Proteomes" id="UP000003874">
    <property type="component" value="Unassembled WGS sequence"/>
</dbReference>
<dbReference type="InterPro" id="IPR013486">
    <property type="entry name" value="SpoIID/LytB"/>
</dbReference>
<dbReference type="HOGENOM" id="CLU_609250_0_0_10"/>
<dbReference type="PANTHER" id="PTHR30032">
    <property type="entry name" value="N-ACETYLMURAMOYL-L-ALANINE AMIDASE-RELATED"/>
    <property type="match status" value="1"/>
</dbReference>
<dbReference type="GO" id="GO:0030288">
    <property type="term" value="C:outer membrane-bounded periplasmic space"/>
    <property type="evidence" value="ECO:0007669"/>
    <property type="project" value="TreeGrafter"/>
</dbReference>
<evidence type="ECO:0000313" key="2">
    <source>
        <dbReference type="EMBL" id="EFV03306.1"/>
    </source>
</evidence>
<dbReference type="PANTHER" id="PTHR30032:SF4">
    <property type="entry name" value="AMIDASE ENHANCER"/>
    <property type="match status" value="1"/>
</dbReference>
<organism evidence="2 3">
    <name type="scientific">Segatella salivae DSM 15606</name>
    <dbReference type="NCBI Taxonomy" id="888832"/>
    <lineage>
        <taxon>Bacteria</taxon>
        <taxon>Pseudomonadati</taxon>
        <taxon>Bacteroidota</taxon>
        <taxon>Bacteroidia</taxon>
        <taxon>Bacteroidales</taxon>
        <taxon>Prevotellaceae</taxon>
        <taxon>Segatella</taxon>
    </lineage>
</organism>
<dbReference type="Pfam" id="PF08486">
    <property type="entry name" value="SpoIID"/>
    <property type="match status" value="1"/>
</dbReference>
<dbReference type="STRING" id="888832.HMPREF9420_2589"/>
<reference evidence="2 3" key="1">
    <citation type="submission" date="2010-12" db="EMBL/GenBank/DDBJ databases">
        <authorList>
            <person name="Muzny D."/>
            <person name="Qin X."/>
            <person name="Deng J."/>
            <person name="Jiang H."/>
            <person name="Liu Y."/>
            <person name="Qu J."/>
            <person name="Song X.-Z."/>
            <person name="Zhang L."/>
            <person name="Thornton R."/>
            <person name="Coyle M."/>
            <person name="Francisco L."/>
            <person name="Jackson L."/>
            <person name="Javaid M."/>
            <person name="Korchina V."/>
            <person name="Kovar C."/>
            <person name="Mata R."/>
            <person name="Mathew T."/>
            <person name="Ngo R."/>
            <person name="Nguyen L."/>
            <person name="Nguyen N."/>
            <person name="Okwuonu G."/>
            <person name="Ongeri F."/>
            <person name="Pham C."/>
            <person name="Simmons D."/>
            <person name="Wilczek-Boney K."/>
            <person name="Hale W."/>
            <person name="Jakkamsetti A."/>
            <person name="Pham P."/>
            <person name="Ruth R."/>
            <person name="San Lucas F."/>
            <person name="Warren J."/>
            <person name="Zhang J."/>
            <person name="Zhao Z."/>
            <person name="Zhou C."/>
            <person name="Zhu D."/>
            <person name="Lee S."/>
            <person name="Bess C."/>
            <person name="Blankenburg K."/>
            <person name="Forbes L."/>
            <person name="Fu Q."/>
            <person name="Gubbala S."/>
            <person name="Hirani K."/>
            <person name="Jayaseelan J.C."/>
            <person name="Lara F."/>
            <person name="Munidasa M."/>
            <person name="Palculict T."/>
            <person name="Patil S."/>
            <person name="Pu L.-L."/>
            <person name="Saada N."/>
            <person name="Tang L."/>
            <person name="Weissenberger G."/>
            <person name="Zhu Y."/>
            <person name="Hemphill L."/>
            <person name="Shang Y."/>
            <person name="Youmans B."/>
            <person name="Ayvaz T."/>
            <person name="Ross M."/>
            <person name="Santibanez J."/>
            <person name="Aqrawi P."/>
            <person name="Gross S."/>
            <person name="Joshi V."/>
            <person name="Fowler G."/>
            <person name="Nazareth L."/>
            <person name="Reid J."/>
            <person name="Worley K."/>
            <person name="Petrosino J."/>
            <person name="Highlander S."/>
            <person name="Gibbs R."/>
        </authorList>
    </citation>
    <scope>NUCLEOTIDE SEQUENCE [LARGE SCALE GENOMIC DNA]</scope>
    <source>
        <strain evidence="2 3">DSM 15606</strain>
    </source>
</reference>
<dbReference type="NCBIfam" id="TIGR02669">
    <property type="entry name" value="SpoIID_LytB"/>
    <property type="match status" value="1"/>
</dbReference>
<accession>E6MSX1</accession>
<dbReference type="AlphaFoldDB" id="E6MSX1"/>
<sequence length="451" mass="50987">MKPDFKYNKMKITTQPNVSVGIVSGREIKFCLNATYVAEGMPSAGKQTVSFSENGVLWNGKTYRQLEFLPQSDEASFSLYDVTIGVNFHWERKETQTFLGKLKFIVNGNSVCAVNELPVERYLESVISSEMSATSSLELLKAHAVISRSWLLVQMQNRRKGETTAHVAASEIQGNGELIRWYDREDHTLFDVCADDHCQRYQGITKETSAQVAEAIRQTAGQVLTDEDEICDARFSKCCGGETEEFQYCWENLRKPYLVALRDAPQQEALDLTVEANADRWIRSSPESFCNTRDAKVLSQVLNNYDQETSDFYRWRVEYTQQQVQQLLTEKLGIDFGAVVDLIPVERGTSGRLSKLRIVGEKLTLVIGKELEIRRALSKSHLYSSAFVVDAFDRNEQGIPKRFALIGAGWGHGVGLCQIGAAVMGERGYSYKEILLHYYPGAIIKQIYRQS</sequence>
<keyword evidence="3" id="KW-1185">Reference proteome</keyword>
<feature type="domain" description="Sporulation stage II protein D amidase enhancer LytB N-terminal" evidence="1">
    <location>
        <begin position="109"/>
        <end position="225"/>
    </location>
</feature>
<evidence type="ECO:0000313" key="3">
    <source>
        <dbReference type="Proteomes" id="UP000003874"/>
    </source>
</evidence>
<proteinExistence type="predicted"/>
<protein>
    <submittedName>
        <fullName evidence="2">SpoIID/LytB domain protein</fullName>
    </submittedName>
</protein>
<gene>
    <name evidence="2" type="ORF">HMPREF9420_2589</name>
</gene>
<dbReference type="InterPro" id="IPR051922">
    <property type="entry name" value="Bact_Sporulation_Assoc"/>
</dbReference>
<evidence type="ECO:0000259" key="1">
    <source>
        <dbReference type="Pfam" id="PF08486"/>
    </source>
</evidence>